<keyword evidence="3" id="KW-1185">Reference proteome</keyword>
<dbReference type="PANTHER" id="PTHR45504:SF3">
    <property type="entry name" value="CHAPERONE DNAJ-DOMAIN SUPERFAMILY PROTEIN"/>
    <property type="match status" value="1"/>
</dbReference>
<dbReference type="PANTHER" id="PTHR45504">
    <property type="entry name" value="CHAPERONE DNAJ-DOMAIN SUPERFAMILY PROTEIN"/>
    <property type="match status" value="1"/>
</dbReference>
<evidence type="ECO:0000313" key="3">
    <source>
        <dbReference type="Proteomes" id="UP000694251"/>
    </source>
</evidence>
<dbReference type="PROSITE" id="PS50076">
    <property type="entry name" value="DNAJ_2"/>
    <property type="match status" value="1"/>
</dbReference>
<dbReference type="InterPro" id="IPR018253">
    <property type="entry name" value="DnaJ_domain_CS"/>
</dbReference>
<dbReference type="OrthoDB" id="10250354at2759"/>
<dbReference type="InterPro" id="IPR001623">
    <property type="entry name" value="DnaJ_domain"/>
</dbReference>
<protein>
    <submittedName>
        <fullName evidence="2">DnaJ domain</fullName>
    </submittedName>
</protein>
<sequence>MQLHNNNKNLSEEAHSDERRKIVNLRKLGIVCSHWRMWCSDWGDSHGFDFFDFEDYKDHYKVLELNCDASDDEIRSSFIRLALKWHPDKFKQEDSATSRFQEINEAYQVLSDPIARQEYDKKRMRRIYEHNKELLNEYKELILTCNGLGMKHYLW</sequence>
<proteinExistence type="predicted"/>
<dbReference type="PROSITE" id="PS00636">
    <property type="entry name" value="DNAJ_1"/>
    <property type="match status" value="1"/>
</dbReference>
<evidence type="ECO:0000313" key="2">
    <source>
        <dbReference type="EMBL" id="KAG7643000.1"/>
    </source>
</evidence>
<organism evidence="2 3">
    <name type="scientific">Arabidopsis suecica</name>
    <name type="common">Swedish thale-cress</name>
    <name type="synonym">Cardaminopsis suecica</name>
    <dbReference type="NCBI Taxonomy" id="45249"/>
    <lineage>
        <taxon>Eukaryota</taxon>
        <taxon>Viridiplantae</taxon>
        <taxon>Streptophyta</taxon>
        <taxon>Embryophyta</taxon>
        <taxon>Tracheophyta</taxon>
        <taxon>Spermatophyta</taxon>
        <taxon>Magnoliopsida</taxon>
        <taxon>eudicotyledons</taxon>
        <taxon>Gunneridae</taxon>
        <taxon>Pentapetalae</taxon>
        <taxon>rosids</taxon>
        <taxon>malvids</taxon>
        <taxon>Brassicales</taxon>
        <taxon>Brassicaceae</taxon>
        <taxon>Camelineae</taxon>
        <taxon>Arabidopsis</taxon>
    </lineage>
</organism>
<dbReference type="FunFam" id="1.10.287.110:FF:000052">
    <property type="entry name" value="Chaperone protein DNAj, putative"/>
    <property type="match status" value="1"/>
</dbReference>
<dbReference type="GO" id="GO:0005634">
    <property type="term" value="C:nucleus"/>
    <property type="evidence" value="ECO:0007669"/>
    <property type="project" value="TreeGrafter"/>
</dbReference>
<accession>A0A8T2G7Z4</accession>
<gene>
    <name evidence="2" type="ORF">ISN44_As02g028520</name>
</gene>
<name>A0A8T2G7Z4_ARASU</name>
<dbReference type="EMBL" id="JAEFBJ010000002">
    <property type="protein sequence ID" value="KAG7643000.1"/>
    <property type="molecule type" value="Genomic_DNA"/>
</dbReference>
<dbReference type="Proteomes" id="UP000694251">
    <property type="component" value="Chromosome 2"/>
</dbReference>
<dbReference type="Pfam" id="PF00226">
    <property type="entry name" value="DnaJ"/>
    <property type="match status" value="1"/>
</dbReference>
<feature type="domain" description="J" evidence="1">
    <location>
        <begin position="58"/>
        <end position="123"/>
    </location>
</feature>
<comment type="caution">
    <text evidence="2">The sequence shown here is derived from an EMBL/GenBank/DDBJ whole genome shotgun (WGS) entry which is preliminary data.</text>
</comment>
<dbReference type="AlphaFoldDB" id="A0A8T2G7Z4"/>
<reference evidence="2 3" key="1">
    <citation type="submission" date="2020-12" db="EMBL/GenBank/DDBJ databases">
        <title>Concerted genomic and epigenomic changes stabilize Arabidopsis allopolyploids.</title>
        <authorList>
            <person name="Chen Z."/>
        </authorList>
    </citation>
    <scope>NUCLEOTIDE SEQUENCE [LARGE SCALE GENOMIC DNA]</scope>
    <source>
        <strain evidence="2">As9502</strain>
        <tissue evidence="2">Leaf</tissue>
    </source>
</reference>
<dbReference type="SMART" id="SM00271">
    <property type="entry name" value="DnaJ"/>
    <property type="match status" value="1"/>
</dbReference>
<dbReference type="GO" id="GO:0005737">
    <property type="term" value="C:cytoplasm"/>
    <property type="evidence" value="ECO:0007669"/>
    <property type="project" value="TreeGrafter"/>
</dbReference>
<dbReference type="CDD" id="cd06257">
    <property type="entry name" value="DnaJ"/>
    <property type="match status" value="1"/>
</dbReference>
<evidence type="ECO:0000259" key="1">
    <source>
        <dbReference type="PROSITE" id="PS50076"/>
    </source>
</evidence>